<dbReference type="Pfam" id="PF00646">
    <property type="entry name" value="F-box"/>
    <property type="match status" value="1"/>
</dbReference>
<reference evidence="2 3" key="1">
    <citation type="journal article" date="2009" name="Nature">
        <title>The Sorghum bicolor genome and the diversification of grasses.</title>
        <authorList>
            <person name="Paterson A.H."/>
            <person name="Bowers J.E."/>
            <person name="Bruggmann R."/>
            <person name="Dubchak I."/>
            <person name="Grimwood J."/>
            <person name="Gundlach H."/>
            <person name="Haberer G."/>
            <person name="Hellsten U."/>
            <person name="Mitros T."/>
            <person name="Poliakov A."/>
            <person name="Schmutz J."/>
            <person name="Spannagl M."/>
            <person name="Tang H."/>
            <person name="Wang X."/>
            <person name="Wicker T."/>
            <person name="Bharti A.K."/>
            <person name="Chapman J."/>
            <person name="Feltus F.A."/>
            <person name="Gowik U."/>
            <person name="Grigoriev I.V."/>
            <person name="Lyons E."/>
            <person name="Maher C.A."/>
            <person name="Martis M."/>
            <person name="Narechania A."/>
            <person name="Otillar R.P."/>
            <person name="Penning B.W."/>
            <person name="Salamov A.A."/>
            <person name="Wang Y."/>
            <person name="Zhang L."/>
            <person name="Carpita N.C."/>
            <person name="Freeling M."/>
            <person name="Gingle A.R."/>
            <person name="Hash C.T."/>
            <person name="Keller B."/>
            <person name="Klein P."/>
            <person name="Kresovich S."/>
            <person name="McCann M.C."/>
            <person name="Ming R."/>
            <person name="Peterson D.G."/>
            <person name="Mehboob-ur-Rahman"/>
            <person name="Ware D."/>
            <person name="Westhoff P."/>
            <person name="Mayer K.F."/>
            <person name="Messing J."/>
            <person name="Rokhsar D.S."/>
        </authorList>
    </citation>
    <scope>NUCLEOTIDE SEQUENCE [LARGE SCALE GENOMIC DNA]</scope>
    <source>
        <strain evidence="3">cv. BTx623</strain>
    </source>
</reference>
<dbReference type="InterPro" id="IPR013187">
    <property type="entry name" value="F-box-assoc_dom_typ3"/>
</dbReference>
<gene>
    <name evidence="2" type="ORF">SORBI_3002G069900</name>
</gene>
<dbReference type="InterPro" id="IPR017451">
    <property type="entry name" value="F-box-assoc_interact_dom"/>
</dbReference>
<dbReference type="SUPFAM" id="SSF81383">
    <property type="entry name" value="F-box domain"/>
    <property type="match status" value="1"/>
</dbReference>
<dbReference type="PROSITE" id="PS50181">
    <property type="entry name" value="FBOX"/>
    <property type="match status" value="1"/>
</dbReference>
<dbReference type="CDD" id="cd22157">
    <property type="entry name" value="F-box_AtFBW1-like"/>
    <property type="match status" value="1"/>
</dbReference>
<dbReference type="Pfam" id="PF08268">
    <property type="entry name" value="FBA_3"/>
    <property type="match status" value="1"/>
</dbReference>
<protein>
    <recommendedName>
        <fullName evidence="1">F-box domain-containing protein</fullName>
    </recommendedName>
</protein>
<dbReference type="ExpressionAtlas" id="A0A1W0W2R7">
    <property type="expression patterns" value="baseline and differential"/>
</dbReference>
<dbReference type="InterPro" id="IPR036047">
    <property type="entry name" value="F-box-like_dom_sf"/>
</dbReference>
<reference evidence="3" key="2">
    <citation type="journal article" date="2018" name="Plant J.">
        <title>The Sorghum bicolor reference genome: improved assembly, gene annotations, a transcriptome atlas, and signatures of genome organization.</title>
        <authorList>
            <person name="McCormick R.F."/>
            <person name="Truong S.K."/>
            <person name="Sreedasyam A."/>
            <person name="Jenkins J."/>
            <person name="Shu S."/>
            <person name="Sims D."/>
            <person name="Kennedy M."/>
            <person name="Amirebrahimi M."/>
            <person name="Weers B.D."/>
            <person name="McKinley B."/>
            <person name="Mattison A."/>
            <person name="Morishige D.T."/>
            <person name="Grimwood J."/>
            <person name="Schmutz J."/>
            <person name="Mullet J.E."/>
        </authorList>
    </citation>
    <scope>NUCLEOTIDE SEQUENCE [LARGE SCALE GENOMIC DNA]</scope>
    <source>
        <strain evidence="3">cv. BTx623</strain>
    </source>
</reference>
<sequence length="456" mass="50567">MVESGVLTVSGRRLGAAQDRTRRITASCPPERSPEQQLPVAICCRTSTAIKLKRSGAAAVVHPGWVPPRLPGQLLPASAMASSTLRSRTQAGEGVLPIDTLYEILIRLPVKDLCRLRAVCRPWRSLLSDPQFIAAHATRHRRPLIVAGHDKSFRDDGILCDIIDLSGRVIKQIIRSTEDEWLISTQRNLACIAKGTSKSCQLLNLVTGDRFSLPEGLSQEHTPRKLDFMNYRASVALGQVASTGEFKLLRVIDNAFFSSRYMQLCEVFTFGGSGDARWRGKKAAQDRVDMSPLSRVVIDGVVYFLLDEDLINRQVLPKGIASFDLLTEEWRSILRGPVSIPAYYSNLSLAALNGSLVLVHCMLHVSMDLWFLVDTEKNLWVRKHTVEINLSIHDEFLAHPLVILKNGSIVTYIGSRGLLRIYNPRINTYTDVAEMGSRVGIGLYTGNLLSIANDAI</sequence>
<dbReference type="NCBIfam" id="TIGR01640">
    <property type="entry name" value="F_box_assoc_1"/>
    <property type="match status" value="1"/>
</dbReference>
<name>A0A1W0W2R7_SORBI</name>
<dbReference type="SMART" id="SM00256">
    <property type="entry name" value="FBOX"/>
    <property type="match status" value="1"/>
</dbReference>
<proteinExistence type="predicted"/>
<dbReference type="EMBL" id="CM000761">
    <property type="protein sequence ID" value="OQU88662.1"/>
    <property type="molecule type" value="Genomic_DNA"/>
</dbReference>
<feature type="domain" description="F-box" evidence="1">
    <location>
        <begin position="96"/>
        <end position="136"/>
    </location>
</feature>
<keyword evidence="3" id="KW-1185">Reference proteome</keyword>
<dbReference type="InterPro" id="IPR001810">
    <property type="entry name" value="F-box_dom"/>
</dbReference>
<accession>A0A1W0W2R7</accession>
<evidence type="ECO:0000313" key="2">
    <source>
        <dbReference type="EMBL" id="OQU88662.1"/>
    </source>
</evidence>
<dbReference type="AlphaFoldDB" id="A0A1W0W2R7"/>
<dbReference type="PANTHER" id="PTHR31111">
    <property type="entry name" value="BNAA05G37150D PROTEIN-RELATED"/>
    <property type="match status" value="1"/>
</dbReference>
<dbReference type="InParanoid" id="A0A1W0W2R7"/>
<organism evidence="2 3">
    <name type="scientific">Sorghum bicolor</name>
    <name type="common">Sorghum</name>
    <name type="synonym">Sorghum vulgare</name>
    <dbReference type="NCBI Taxonomy" id="4558"/>
    <lineage>
        <taxon>Eukaryota</taxon>
        <taxon>Viridiplantae</taxon>
        <taxon>Streptophyta</taxon>
        <taxon>Embryophyta</taxon>
        <taxon>Tracheophyta</taxon>
        <taxon>Spermatophyta</taxon>
        <taxon>Magnoliopsida</taxon>
        <taxon>Liliopsida</taxon>
        <taxon>Poales</taxon>
        <taxon>Poaceae</taxon>
        <taxon>PACMAD clade</taxon>
        <taxon>Panicoideae</taxon>
        <taxon>Andropogonodae</taxon>
        <taxon>Andropogoneae</taxon>
        <taxon>Sorghinae</taxon>
        <taxon>Sorghum</taxon>
    </lineage>
</organism>
<dbReference type="PANTHER" id="PTHR31111:SF133">
    <property type="entry name" value="OS07G0196600 PROTEIN"/>
    <property type="match status" value="1"/>
</dbReference>
<dbReference type="Gene3D" id="1.20.1280.50">
    <property type="match status" value="1"/>
</dbReference>
<evidence type="ECO:0000313" key="3">
    <source>
        <dbReference type="Proteomes" id="UP000000768"/>
    </source>
</evidence>
<evidence type="ECO:0000259" key="1">
    <source>
        <dbReference type="PROSITE" id="PS50181"/>
    </source>
</evidence>
<dbReference type="Gramene" id="OQU88662">
    <property type="protein sequence ID" value="OQU88662"/>
    <property type="gene ID" value="SORBI_3002G069900"/>
</dbReference>
<dbReference type="Proteomes" id="UP000000768">
    <property type="component" value="Chromosome 2"/>
</dbReference>